<evidence type="ECO:0000256" key="1">
    <source>
        <dbReference type="ARBA" id="ARBA00004239"/>
    </source>
</evidence>
<dbReference type="PANTHER" id="PTHR24276">
    <property type="entry name" value="POLYSERASE-RELATED"/>
    <property type="match status" value="1"/>
</dbReference>
<evidence type="ECO:0000256" key="6">
    <source>
        <dbReference type="ARBA" id="ARBA00022825"/>
    </source>
</evidence>
<evidence type="ECO:0000313" key="13">
    <source>
        <dbReference type="EMBL" id="CAH4023134.1"/>
    </source>
</evidence>
<dbReference type="GO" id="GO:0090729">
    <property type="term" value="F:toxin activity"/>
    <property type="evidence" value="ECO:0007669"/>
    <property type="project" value="UniProtKB-KW"/>
</dbReference>
<dbReference type="SUPFAM" id="SSF50494">
    <property type="entry name" value="Trypsin-like serine proteases"/>
    <property type="match status" value="1"/>
</dbReference>
<evidence type="ECO:0000256" key="5">
    <source>
        <dbReference type="ARBA" id="ARBA00022801"/>
    </source>
</evidence>
<dbReference type="Proteomes" id="UP001152562">
    <property type="component" value="Unassembled WGS sequence"/>
</dbReference>
<protein>
    <recommendedName>
        <fullName evidence="12">Peptidase S1 domain-containing protein</fullName>
    </recommendedName>
</protein>
<dbReference type="InterPro" id="IPR050430">
    <property type="entry name" value="Peptidase_S1"/>
</dbReference>
<dbReference type="InterPro" id="IPR009003">
    <property type="entry name" value="Peptidase_S1_PA"/>
</dbReference>
<keyword evidence="10" id="KW-1205">Fibrinolytic toxin</keyword>
<dbReference type="Gene3D" id="2.40.10.10">
    <property type="entry name" value="Trypsin-like serine proteases"/>
    <property type="match status" value="1"/>
</dbReference>
<evidence type="ECO:0000256" key="4">
    <source>
        <dbReference type="ARBA" id="ARBA00022670"/>
    </source>
</evidence>
<keyword evidence="8" id="KW-1199">Hemostasis impairing toxin</keyword>
<dbReference type="InterPro" id="IPR043504">
    <property type="entry name" value="Peptidase_S1_PA_chymotrypsin"/>
</dbReference>
<dbReference type="SMART" id="SM00020">
    <property type="entry name" value="Tryp_SPc"/>
    <property type="match status" value="1"/>
</dbReference>
<comment type="function">
    <text evidence="9">Fibrinolytic activity; shows preferential cleavage of Arg-Gly bonds in all three fibrinogen chains. Contact with the caterpillars causes severe bleeding, due the anticoagulant effect of the protein.</text>
</comment>
<dbReference type="InterPro" id="IPR001254">
    <property type="entry name" value="Trypsin_dom"/>
</dbReference>
<name>A0A9P0T8E0_PIEBR</name>
<keyword evidence="6" id="KW-0720">Serine protease</keyword>
<evidence type="ECO:0000256" key="10">
    <source>
        <dbReference type="ARBA" id="ARBA00084094"/>
    </source>
</evidence>
<comment type="similarity">
    <text evidence="2">Belongs to the peptidase S1 family.</text>
</comment>
<dbReference type="EMBL" id="CALOZG010000004">
    <property type="protein sequence ID" value="CAH4023134.1"/>
    <property type="molecule type" value="Genomic_DNA"/>
</dbReference>
<keyword evidence="11" id="KW-0732">Signal</keyword>
<keyword evidence="5" id="KW-0378">Hydrolase</keyword>
<keyword evidence="4" id="KW-0645">Protease</keyword>
<evidence type="ECO:0000256" key="11">
    <source>
        <dbReference type="SAM" id="SignalP"/>
    </source>
</evidence>
<gene>
    <name evidence="13" type="ORF">PIBRA_LOCUS4128</name>
</gene>
<keyword evidence="7" id="KW-1015">Disulfide bond</keyword>
<organism evidence="13 14">
    <name type="scientific">Pieris brassicae</name>
    <name type="common">White butterfly</name>
    <name type="synonym">Large white butterfly</name>
    <dbReference type="NCBI Taxonomy" id="7116"/>
    <lineage>
        <taxon>Eukaryota</taxon>
        <taxon>Metazoa</taxon>
        <taxon>Ecdysozoa</taxon>
        <taxon>Arthropoda</taxon>
        <taxon>Hexapoda</taxon>
        <taxon>Insecta</taxon>
        <taxon>Pterygota</taxon>
        <taxon>Neoptera</taxon>
        <taxon>Endopterygota</taxon>
        <taxon>Lepidoptera</taxon>
        <taxon>Glossata</taxon>
        <taxon>Ditrysia</taxon>
        <taxon>Papilionoidea</taxon>
        <taxon>Pieridae</taxon>
        <taxon>Pierinae</taxon>
        <taxon>Pieris</taxon>
    </lineage>
</organism>
<dbReference type="Pfam" id="PF00089">
    <property type="entry name" value="Trypsin"/>
    <property type="match status" value="1"/>
</dbReference>
<evidence type="ECO:0000313" key="14">
    <source>
        <dbReference type="Proteomes" id="UP001152562"/>
    </source>
</evidence>
<proteinExistence type="inferred from homology"/>
<dbReference type="PROSITE" id="PS50240">
    <property type="entry name" value="TRYPSIN_DOM"/>
    <property type="match status" value="1"/>
</dbReference>
<comment type="subcellular location">
    <subcellularLocation>
        <location evidence="1">Secreted</location>
        <location evidence="1">Extracellular space</location>
    </subcellularLocation>
</comment>
<dbReference type="GO" id="GO:0005576">
    <property type="term" value="C:extracellular region"/>
    <property type="evidence" value="ECO:0007669"/>
    <property type="project" value="UniProtKB-SubCell"/>
</dbReference>
<keyword evidence="14" id="KW-1185">Reference proteome</keyword>
<reference evidence="13" key="1">
    <citation type="submission" date="2022-05" db="EMBL/GenBank/DDBJ databases">
        <authorList>
            <person name="Okamura Y."/>
        </authorList>
    </citation>
    <scope>NUCLEOTIDE SEQUENCE</scope>
</reference>
<feature type="domain" description="Peptidase S1" evidence="12">
    <location>
        <begin position="19"/>
        <end position="234"/>
    </location>
</feature>
<evidence type="ECO:0000256" key="7">
    <source>
        <dbReference type="ARBA" id="ARBA00023157"/>
    </source>
</evidence>
<evidence type="ECO:0000256" key="3">
    <source>
        <dbReference type="ARBA" id="ARBA00022656"/>
    </source>
</evidence>
<evidence type="ECO:0000256" key="8">
    <source>
        <dbReference type="ARBA" id="ARBA00023240"/>
    </source>
</evidence>
<evidence type="ECO:0000259" key="12">
    <source>
        <dbReference type="PROSITE" id="PS50240"/>
    </source>
</evidence>
<keyword evidence="3" id="KW-0800">Toxin</keyword>
<dbReference type="FunFam" id="2.40.10.10:FF:000068">
    <property type="entry name" value="transmembrane protease serine 2"/>
    <property type="match status" value="1"/>
</dbReference>
<dbReference type="AlphaFoldDB" id="A0A9P0T8E0"/>
<dbReference type="PANTHER" id="PTHR24276:SF98">
    <property type="entry name" value="FI18310P1-RELATED"/>
    <property type="match status" value="1"/>
</dbReference>
<dbReference type="InterPro" id="IPR001314">
    <property type="entry name" value="Peptidase_S1A"/>
</dbReference>
<accession>A0A9P0T8E0</accession>
<comment type="caution">
    <text evidence="13">The sequence shown here is derived from an EMBL/GenBank/DDBJ whole genome shotgun (WGS) entry which is preliminary data.</text>
</comment>
<dbReference type="GO" id="GO:0006508">
    <property type="term" value="P:proteolysis"/>
    <property type="evidence" value="ECO:0007669"/>
    <property type="project" value="UniProtKB-KW"/>
</dbReference>
<dbReference type="PRINTS" id="PR00722">
    <property type="entry name" value="CHYMOTRYPSIN"/>
</dbReference>
<feature type="signal peptide" evidence="11">
    <location>
        <begin position="1"/>
        <end position="21"/>
    </location>
</feature>
<feature type="chain" id="PRO_5040492244" description="Peptidase S1 domain-containing protein" evidence="11">
    <location>
        <begin position="22"/>
        <end position="262"/>
    </location>
</feature>
<sequence length="262" mass="28713">MKVFTVILFCVLAALQGRVVSSNDEETSFDVPWFVHLRFSRMSFRGRLDSCVGTIYNKRWIITAASCLSELASDGVPTDSRFIWVRYDSSNVYRPGFVTETTKVKIHPEYDHKTGANDIGLIDIDRDIEFTDKIQPIPLAASDAEVPGTGLVCGYGEKDGEAGEDLYCVVDTVTEVDGLLVAQSSANATRYDLGGALVSDGKVHAILVRIADETSAGAFLSTSKYVAWIEEETAEKEPEPEEEKISVVDGDDVLIAEPILTF</sequence>
<evidence type="ECO:0000256" key="9">
    <source>
        <dbReference type="ARBA" id="ARBA00055534"/>
    </source>
</evidence>
<dbReference type="GO" id="GO:0004252">
    <property type="term" value="F:serine-type endopeptidase activity"/>
    <property type="evidence" value="ECO:0007669"/>
    <property type="project" value="InterPro"/>
</dbReference>
<evidence type="ECO:0000256" key="2">
    <source>
        <dbReference type="ARBA" id="ARBA00007664"/>
    </source>
</evidence>